<dbReference type="AlphaFoldDB" id="A0A061D6U4"/>
<keyword evidence="1" id="KW-0812">Transmembrane</keyword>
<dbReference type="GeneID" id="24564799"/>
<dbReference type="OrthoDB" id="370515at2759"/>
<keyword evidence="3" id="KW-1185">Reference proteome</keyword>
<sequence>MTPLRGQLFRAALRPIVLCKHGLNNANIAHFGTLYRKTQEQKTTATQKPKASDYFSRREIAALFLQPLFVIVVYLTVVWHGFKYYCNINSNTDNSHIQIDQFVSTLRWKYRAYRLKQSSGGE</sequence>
<accession>A0A061D6U4</accession>
<keyword evidence="1" id="KW-0472">Membrane</keyword>
<evidence type="ECO:0000313" key="3">
    <source>
        <dbReference type="Proteomes" id="UP000033188"/>
    </source>
</evidence>
<proteinExistence type="predicted"/>
<name>A0A061D6U4_BABBI</name>
<reference evidence="3" key="1">
    <citation type="journal article" date="2014" name="Nucleic Acids Res.">
        <title>The evolutionary dynamics of variant antigen genes in Babesia reveal a history of genomic innovation underlying host-parasite interaction.</title>
        <authorList>
            <person name="Jackson A.P."/>
            <person name="Otto T.D."/>
            <person name="Darby A."/>
            <person name="Ramaprasad A."/>
            <person name="Xia D."/>
            <person name="Echaide I.E."/>
            <person name="Farber M."/>
            <person name="Gahlot S."/>
            <person name="Gamble J."/>
            <person name="Gupta D."/>
            <person name="Gupta Y."/>
            <person name="Jackson L."/>
            <person name="Malandrin L."/>
            <person name="Malas T.B."/>
            <person name="Moussa E."/>
            <person name="Nair M."/>
            <person name="Reid A.J."/>
            <person name="Sanders M."/>
            <person name="Sharma J."/>
            <person name="Tracey A."/>
            <person name="Quail M.A."/>
            <person name="Weir W."/>
            <person name="Wastling J.M."/>
            <person name="Hall N."/>
            <person name="Willadsen P."/>
            <person name="Lingelbach K."/>
            <person name="Shiels B."/>
            <person name="Tait A."/>
            <person name="Berriman M."/>
            <person name="Allred D.R."/>
            <person name="Pain A."/>
        </authorList>
    </citation>
    <scope>NUCLEOTIDE SEQUENCE [LARGE SCALE GENOMIC DNA]</scope>
    <source>
        <strain evidence="3">Bond</strain>
    </source>
</reference>
<organism evidence="2 3">
    <name type="scientific">Babesia bigemina</name>
    <dbReference type="NCBI Taxonomy" id="5866"/>
    <lineage>
        <taxon>Eukaryota</taxon>
        <taxon>Sar</taxon>
        <taxon>Alveolata</taxon>
        <taxon>Apicomplexa</taxon>
        <taxon>Aconoidasida</taxon>
        <taxon>Piroplasmida</taxon>
        <taxon>Babesiidae</taxon>
        <taxon>Babesia</taxon>
    </lineage>
</organism>
<keyword evidence="1" id="KW-1133">Transmembrane helix</keyword>
<dbReference type="Proteomes" id="UP000033188">
    <property type="component" value="Chromosome 3"/>
</dbReference>
<gene>
    <name evidence="2" type="ORF">BBBOND_0301620</name>
</gene>
<evidence type="ECO:0000256" key="1">
    <source>
        <dbReference type="SAM" id="Phobius"/>
    </source>
</evidence>
<dbReference type="EMBL" id="LK391709">
    <property type="protein sequence ID" value="CDR96258.1"/>
    <property type="molecule type" value="Genomic_DNA"/>
</dbReference>
<evidence type="ECO:0000313" key="2">
    <source>
        <dbReference type="EMBL" id="CDR96258.1"/>
    </source>
</evidence>
<protein>
    <submittedName>
        <fullName evidence="2">Uncharacterized protein</fullName>
    </submittedName>
</protein>
<feature type="transmembrane region" description="Helical" evidence="1">
    <location>
        <begin position="60"/>
        <end position="82"/>
    </location>
</feature>
<dbReference type="KEGG" id="bbig:BBBOND_0301620"/>
<dbReference type="VEuPathDB" id="PiroplasmaDB:BBBOND_0301620"/>
<dbReference type="RefSeq" id="XP_012768444.1">
    <property type="nucleotide sequence ID" value="XM_012912990.1"/>
</dbReference>